<evidence type="ECO:0000259" key="4">
    <source>
        <dbReference type="Pfam" id="PF02233"/>
    </source>
</evidence>
<evidence type="ECO:0000256" key="1">
    <source>
        <dbReference type="ARBA" id="ARBA00023027"/>
    </source>
</evidence>
<feature type="transmembrane region" description="Helical" evidence="3">
    <location>
        <begin position="97"/>
        <end position="116"/>
    </location>
</feature>
<dbReference type="InterPro" id="IPR034300">
    <property type="entry name" value="PNTB-like"/>
</dbReference>
<dbReference type="OrthoDB" id="9091495at2"/>
<dbReference type="EC" id="1.6.1.2" evidence="5"/>
<dbReference type="GO" id="GO:0016491">
    <property type="term" value="F:oxidoreductase activity"/>
    <property type="evidence" value="ECO:0007669"/>
    <property type="project" value="UniProtKB-KW"/>
</dbReference>
<keyword evidence="3" id="KW-0472">Membrane</keyword>
<organism evidence="5 6">
    <name type="scientific">Paraburkholderia atlantica</name>
    <dbReference type="NCBI Taxonomy" id="2654982"/>
    <lineage>
        <taxon>Bacteria</taxon>
        <taxon>Pseudomonadati</taxon>
        <taxon>Pseudomonadota</taxon>
        <taxon>Betaproteobacteria</taxon>
        <taxon>Burkholderiales</taxon>
        <taxon>Burkholderiaceae</taxon>
        <taxon>Paraburkholderia</taxon>
    </lineage>
</organism>
<keyword evidence="6" id="KW-1185">Reference proteome</keyword>
<evidence type="ECO:0000313" key="6">
    <source>
        <dbReference type="Proteomes" id="UP000592780"/>
    </source>
</evidence>
<dbReference type="EMBL" id="JACHDD010000006">
    <property type="protein sequence ID" value="MBB5425661.1"/>
    <property type="molecule type" value="Genomic_DNA"/>
</dbReference>
<evidence type="ECO:0000256" key="2">
    <source>
        <dbReference type="SAM" id="MobiDB-lite"/>
    </source>
</evidence>
<feature type="region of interest" description="Disordered" evidence="2">
    <location>
        <begin position="250"/>
        <end position="281"/>
    </location>
</feature>
<dbReference type="Proteomes" id="UP000592780">
    <property type="component" value="Unassembled WGS sequence"/>
</dbReference>
<keyword evidence="3" id="KW-0812">Transmembrane</keyword>
<keyword evidence="3" id="KW-1133">Transmembrane helix</keyword>
<proteinExistence type="predicted"/>
<keyword evidence="5" id="KW-0560">Oxidoreductase</keyword>
<comment type="caution">
    <text evidence="5">The sequence shown here is derived from an EMBL/GenBank/DDBJ whole genome shotgun (WGS) entry which is preliminary data.</text>
</comment>
<dbReference type="PANTHER" id="PTHR44758:SF1">
    <property type="entry name" value="NAD(P) TRANSHYDROGENASE SUBUNIT BETA"/>
    <property type="match status" value="1"/>
</dbReference>
<feature type="compositionally biased region" description="Basic and acidic residues" evidence="2">
    <location>
        <begin position="250"/>
        <end position="267"/>
    </location>
</feature>
<feature type="transmembrane region" description="Helical" evidence="3">
    <location>
        <begin position="13"/>
        <end position="36"/>
    </location>
</feature>
<dbReference type="Pfam" id="PF02233">
    <property type="entry name" value="PNTB"/>
    <property type="match status" value="1"/>
</dbReference>
<feature type="transmembrane region" description="Helical" evidence="3">
    <location>
        <begin position="160"/>
        <end position="179"/>
    </location>
</feature>
<accession>A0A6I1Q2K4</accession>
<dbReference type="PANTHER" id="PTHR44758">
    <property type="entry name" value="NAD(P) TRANSHYDROGENASE SUBUNIT BETA"/>
    <property type="match status" value="1"/>
</dbReference>
<protein>
    <submittedName>
        <fullName evidence="5">NAD(P) transhydrogenase subunit beta</fullName>
        <ecNumber evidence="5">1.6.1.2</ecNumber>
    </submittedName>
</protein>
<evidence type="ECO:0000313" key="5">
    <source>
        <dbReference type="EMBL" id="MBB5425661.1"/>
    </source>
</evidence>
<feature type="transmembrane region" description="Helical" evidence="3">
    <location>
        <begin position="63"/>
        <end position="85"/>
    </location>
</feature>
<reference evidence="5 6" key="1">
    <citation type="submission" date="2020-08" db="EMBL/GenBank/DDBJ databases">
        <title>Genomic Encyclopedia of Type Strains, Phase IV (KMG-V): Genome sequencing to study the core and pangenomes of soil and plant-associated prokaryotes.</title>
        <authorList>
            <person name="Whitman W."/>
        </authorList>
    </citation>
    <scope>NUCLEOTIDE SEQUENCE [LARGE SCALE GENOMIC DNA]</scope>
    <source>
        <strain evidence="5 6">JPY158</strain>
    </source>
</reference>
<gene>
    <name evidence="5" type="ORF">HDG40_003834</name>
</gene>
<feature type="transmembrane region" description="Helical" evidence="3">
    <location>
        <begin position="128"/>
        <end position="148"/>
    </location>
</feature>
<dbReference type="RefSeq" id="WP_026229015.1">
    <property type="nucleotide sequence ID" value="NZ_JACHDD010000006.1"/>
</dbReference>
<sequence length="281" mass="30338">MPQACGSAVLMDLLLLLAVTVAMALVTVLTVAVTALTRRRLGGQSAHRHTCVRERDPTRRPRMLALLGSGIGLAVASIGFTRYLLAAARENTERIELFSAVLIGALIFAACAIAFCKLRGVLQLEAAALPGHHVVNLFALLLCGWLGYSFVTEQAQPFGLAALLATGALALAMGVHLMLSREYSGNPAHAAHHDSCAPRMRAFAARSDGLALGKPGLLANIEWHGGEEQTWALRDVAPALMRLSAYADRRDGRDGRRSNGRQRDCSRKCTHKRPVQFTTRR</sequence>
<name>A0A6I1Q2K4_PARAM</name>
<feature type="compositionally biased region" description="Basic residues" evidence="2">
    <location>
        <begin position="268"/>
        <end position="281"/>
    </location>
</feature>
<keyword evidence="1" id="KW-0520">NAD</keyword>
<evidence type="ECO:0000256" key="3">
    <source>
        <dbReference type="SAM" id="Phobius"/>
    </source>
</evidence>
<dbReference type="AlphaFoldDB" id="A0A6I1Q2K4"/>
<feature type="domain" description="NADP transhydrogenase beta-like" evidence="4">
    <location>
        <begin position="45"/>
        <end position="180"/>
    </location>
</feature>